<evidence type="ECO:0000256" key="3">
    <source>
        <dbReference type="ARBA" id="ARBA00022692"/>
    </source>
</evidence>
<feature type="transmembrane region" description="Helical" evidence="6">
    <location>
        <begin position="255"/>
        <end position="278"/>
    </location>
</feature>
<reference evidence="8 9" key="1">
    <citation type="journal article" date="2025" name="Anaerobe">
        <title>Description of Anaerococcus kampingiae sp. nov., Anaerococcus groningensis sp. nov., Anaerococcus martiniensis sp. nov., and Anaerococcus cruorum sp. nov., isolated from human clinical specimens.</title>
        <authorList>
            <person name="Boiten K.E."/>
            <person name="Meijer J."/>
            <person name="van Wezel E.M."/>
            <person name="Veloo A.C.M."/>
        </authorList>
    </citation>
    <scope>NUCLEOTIDE SEQUENCE [LARGE SCALE GENOMIC DNA]</scope>
    <source>
        <strain evidence="8 9">ENR0874</strain>
    </source>
</reference>
<comment type="caution">
    <text evidence="8">The sequence shown here is derived from an EMBL/GenBank/DDBJ whole genome shotgun (WGS) entry which is preliminary data.</text>
</comment>
<keyword evidence="9" id="KW-1185">Reference proteome</keyword>
<organism evidence="8 9">
    <name type="scientific">Anaerococcus kampingae</name>
    <dbReference type="NCBI Taxonomy" id="3115614"/>
    <lineage>
        <taxon>Bacteria</taxon>
        <taxon>Bacillati</taxon>
        <taxon>Bacillota</taxon>
        <taxon>Tissierellia</taxon>
        <taxon>Tissierellales</taxon>
        <taxon>Peptoniphilaceae</taxon>
        <taxon>Anaerococcus</taxon>
    </lineage>
</organism>
<evidence type="ECO:0000256" key="1">
    <source>
        <dbReference type="ARBA" id="ARBA00004651"/>
    </source>
</evidence>
<feature type="transmembrane region" description="Helical" evidence="6">
    <location>
        <begin position="12"/>
        <end position="31"/>
    </location>
</feature>
<dbReference type="Pfam" id="PF12698">
    <property type="entry name" value="ABC2_membrane_3"/>
    <property type="match status" value="1"/>
</dbReference>
<keyword evidence="2" id="KW-1003">Cell membrane</keyword>
<name>A0ABW9MEI4_9FIRM</name>
<feature type="transmembrane region" description="Helical" evidence="6">
    <location>
        <begin position="218"/>
        <end position="243"/>
    </location>
</feature>
<keyword evidence="3 6" id="KW-0812">Transmembrane</keyword>
<evidence type="ECO:0000256" key="5">
    <source>
        <dbReference type="ARBA" id="ARBA00023136"/>
    </source>
</evidence>
<evidence type="ECO:0000313" key="9">
    <source>
        <dbReference type="Proteomes" id="UP001637994"/>
    </source>
</evidence>
<feature type="transmembrane region" description="Helical" evidence="6">
    <location>
        <begin position="339"/>
        <end position="360"/>
    </location>
</feature>
<proteinExistence type="predicted"/>
<dbReference type="PANTHER" id="PTHR30294:SF45">
    <property type="entry name" value="LINEARMYCIN RESISTANCE PERMEASE PROTEIN LNRN"/>
    <property type="match status" value="1"/>
</dbReference>
<dbReference type="InterPro" id="IPR051449">
    <property type="entry name" value="ABC-2_transporter_component"/>
</dbReference>
<evidence type="ECO:0000256" key="2">
    <source>
        <dbReference type="ARBA" id="ARBA00022475"/>
    </source>
</evidence>
<dbReference type="PANTHER" id="PTHR30294">
    <property type="entry name" value="MEMBRANE COMPONENT OF ABC TRANSPORTER YHHJ-RELATED"/>
    <property type="match status" value="1"/>
</dbReference>
<evidence type="ECO:0000259" key="7">
    <source>
        <dbReference type="Pfam" id="PF12698"/>
    </source>
</evidence>
<gene>
    <name evidence="8" type="ORF">ACCQ42_03710</name>
</gene>
<keyword evidence="4 6" id="KW-1133">Transmembrane helix</keyword>
<accession>A0ABW9MEI4</accession>
<evidence type="ECO:0000256" key="6">
    <source>
        <dbReference type="SAM" id="Phobius"/>
    </source>
</evidence>
<feature type="transmembrane region" description="Helical" evidence="6">
    <location>
        <begin position="177"/>
        <end position="197"/>
    </location>
</feature>
<keyword evidence="5 6" id="KW-0472">Membrane</keyword>
<dbReference type="Proteomes" id="UP001637994">
    <property type="component" value="Unassembled WGS sequence"/>
</dbReference>
<protein>
    <submittedName>
        <fullName evidence="8">ABC transporter permease</fullName>
    </submittedName>
</protein>
<dbReference type="EMBL" id="JBGMEF010000017">
    <property type="protein sequence ID" value="MFO3666872.1"/>
    <property type="molecule type" value="Genomic_DNA"/>
</dbReference>
<sequence>MRVFKNYFKLAAGHKFAIILYSAIFGLLLIFSTRSVKRDFYVSVKPDIYINDEAETDLSRALVAYLDKNTMIREMDEDLVEDKLFYQMINAAVVIPKDFDQTRKLDFKNAPNDMYGMAVKENINQFLNQVASYERAGFEKAQAIDFASKDLDKKIEVDLKDKNKVKNKDDSLFYFNFLNYLILSQVILIVSTIVKIYKKSTIAMRNEVSAMSKARMNLELILGHIVTGIGVWLFYVILFALIYKYDFKASHTNLMLLNSLIFTITVVAMAVMLANLIVSENIMSAIMQVVGLGSSFLCGAFVPQEFLSKTALNIGKILPSYYYIKNNNMLIENPALSTILPNMGIMLAFALTFVLMSLIFRPKAKRKVSDLG</sequence>
<dbReference type="InterPro" id="IPR013525">
    <property type="entry name" value="ABC2_TM"/>
</dbReference>
<dbReference type="RefSeq" id="WP_410035422.1">
    <property type="nucleotide sequence ID" value="NZ_JBGMEF010000017.1"/>
</dbReference>
<comment type="subcellular location">
    <subcellularLocation>
        <location evidence="1">Cell membrane</location>
        <topology evidence="1">Multi-pass membrane protein</topology>
    </subcellularLocation>
</comment>
<feature type="domain" description="ABC-2 type transporter transmembrane" evidence="7">
    <location>
        <begin position="25"/>
        <end position="359"/>
    </location>
</feature>
<evidence type="ECO:0000256" key="4">
    <source>
        <dbReference type="ARBA" id="ARBA00022989"/>
    </source>
</evidence>
<evidence type="ECO:0000313" key="8">
    <source>
        <dbReference type="EMBL" id="MFO3666872.1"/>
    </source>
</evidence>